<dbReference type="STRING" id="1005944.SAMN05192576_0314"/>
<evidence type="ECO:0000313" key="1">
    <source>
        <dbReference type="EMBL" id="SDO71424.1"/>
    </source>
</evidence>
<keyword evidence="2" id="KW-1185">Reference proteome</keyword>
<accession>A0A1H0LTE9</accession>
<name>A0A1H0LTE9_9ACTN</name>
<evidence type="ECO:0000313" key="2">
    <source>
        <dbReference type="Proteomes" id="UP000199004"/>
    </source>
</evidence>
<dbReference type="AlphaFoldDB" id="A0A1H0LTE9"/>
<dbReference type="EMBL" id="FNIC01000013">
    <property type="protein sequence ID" value="SDO71424.1"/>
    <property type="molecule type" value="Genomic_DNA"/>
</dbReference>
<proteinExistence type="predicted"/>
<dbReference type="OrthoDB" id="9945440at2"/>
<dbReference type="Proteomes" id="UP000199004">
    <property type="component" value="Unassembled WGS sequence"/>
</dbReference>
<gene>
    <name evidence="1" type="ORF">SAMN05192576_0314</name>
</gene>
<sequence>MNLFALVGVGVVLGAATSGVAMALVEQRDEADLTAAVLTEDVTARQCATAVPTSAMESLGIVAEPVLTGRNECEVILGSRDILVSRRPLLTGGKAADLPVAARQSFEVACGLLADDSADVERSPEWLPPSPPGTCVRTPVAGQGISQVVVLTAEHHVVEIRVLQLDLTSVDRLHEGLSSLVAAAEVVW</sequence>
<reference evidence="1 2" key="1">
    <citation type="submission" date="2016-10" db="EMBL/GenBank/DDBJ databases">
        <authorList>
            <person name="de Groot N.N."/>
        </authorList>
    </citation>
    <scope>NUCLEOTIDE SEQUENCE [LARGE SCALE GENOMIC DNA]</scope>
    <source>
        <strain evidence="1 2">CGMCC 1.11147</strain>
    </source>
</reference>
<protein>
    <submittedName>
        <fullName evidence="1">Uncharacterized protein</fullName>
    </submittedName>
</protein>
<organism evidence="1 2">
    <name type="scientific">Nocardioides szechwanensis</name>
    <dbReference type="NCBI Taxonomy" id="1005944"/>
    <lineage>
        <taxon>Bacteria</taxon>
        <taxon>Bacillati</taxon>
        <taxon>Actinomycetota</taxon>
        <taxon>Actinomycetes</taxon>
        <taxon>Propionibacteriales</taxon>
        <taxon>Nocardioidaceae</taxon>
        <taxon>Nocardioides</taxon>
    </lineage>
</organism>
<dbReference type="RefSeq" id="WP_091027038.1">
    <property type="nucleotide sequence ID" value="NZ_BKAE01000021.1"/>
</dbReference>